<evidence type="ECO:0000313" key="2">
    <source>
        <dbReference type="EMBL" id="MDP5183206.1"/>
    </source>
</evidence>
<dbReference type="InterPro" id="IPR019692">
    <property type="entry name" value="CFP-6_PH"/>
</dbReference>
<dbReference type="EMBL" id="JASNFN010000011">
    <property type="protein sequence ID" value="MDP5183206.1"/>
    <property type="molecule type" value="Genomic_DNA"/>
</dbReference>
<dbReference type="Pfam" id="PF10756">
    <property type="entry name" value="bPH_6"/>
    <property type="match status" value="1"/>
</dbReference>
<accession>A0ABT9ICA9</accession>
<proteinExistence type="predicted"/>
<protein>
    <submittedName>
        <fullName evidence="2">PH domain-containing protein</fullName>
    </submittedName>
</protein>
<gene>
    <name evidence="2" type="ORF">QOZ88_11205</name>
</gene>
<dbReference type="Proteomes" id="UP001233673">
    <property type="component" value="Unassembled WGS sequence"/>
</dbReference>
<evidence type="ECO:0000259" key="1">
    <source>
        <dbReference type="Pfam" id="PF10756"/>
    </source>
</evidence>
<evidence type="ECO:0000313" key="3">
    <source>
        <dbReference type="Proteomes" id="UP001233673"/>
    </source>
</evidence>
<comment type="caution">
    <text evidence="2">The sequence shown here is derived from an EMBL/GenBank/DDBJ whole genome shotgun (WGS) entry which is preliminary data.</text>
</comment>
<keyword evidence="3" id="KW-1185">Reference proteome</keyword>
<dbReference type="RefSeq" id="WP_305999850.1">
    <property type="nucleotide sequence ID" value="NZ_JASNFN010000011.1"/>
</dbReference>
<organism evidence="2 3">
    <name type="scientific">Blastococcus carthaginiensis</name>
    <dbReference type="NCBI Taxonomy" id="3050034"/>
    <lineage>
        <taxon>Bacteria</taxon>
        <taxon>Bacillati</taxon>
        <taxon>Actinomycetota</taxon>
        <taxon>Actinomycetes</taxon>
        <taxon>Geodermatophilales</taxon>
        <taxon>Geodermatophilaceae</taxon>
        <taxon>Blastococcus</taxon>
    </lineage>
</organism>
<name>A0ABT9ICA9_9ACTN</name>
<reference evidence="3" key="1">
    <citation type="submission" date="2023-05" db="EMBL/GenBank/DDBJ databases">
        <title>Draft genome of Pseudofrankia sp. BMG5.37.</title>
        <authorList>
            <person name="Gtari M."/>
            <person name="Ghodhbane F."/>
            <person name="Sbissi I."/>
        </authorList>
    </citation>
    <scope>NUCLEOTIDE SEQUENCE [LARGE SCALE GENOMIC DNA]</scope>
    <source>
        <strain evidence="3">BMG 814</strain>
    </source>
</reference>
<feature type="domain" description="Low molecular weight protein antigen 6 PH" evidence="1">
    <location>
        <begin position="50"/>
        <end position="120"/>
    </location>
</feature>
<sequence>MTPPARFRMNRSALLPVIILALCVLPTALVSPWTLLLLVIPAVVAAWVLRTGVDVGDDGITARSLLGSRTVAWSELSRLRLGGRGDVWLGTTGGTEVRLPVLRVRDLPRLAAASGGRLADPSARPADQ</sequence>